<reference evidence="2" key="1">
    <citation type="submission" date="2023-07" db="EMBL/GenBank/DDBJ databases">
        <authorList>
            <consortium name="AG Swart"/>
            <person name="Singh M."/>
            <person name="Singh A."/>
            <person name="Seah K."/>
            <person name="Emmerich C."/>
        </authorList>
    </citation>
    <scope>NUCLEOTIDE SEQUENCE</scope>
    <source>
        <strain evidence="2">DP1</strain>
    </source>
</reference>
<gene>
    <name evidence="2" type="ORF">ECRASSUSDP1_LOCUS11681</name>
</gene>
<dbReference type="EMBL" id="CAMPGE010011542">
    <property type="protein sequence ID" value="CAI2370370.1"/>
    <property type="molecule type" value="Genomic_DNA"/>
</dbReference>
<comment type="caution">
    <text evidence="2">The sequence shown here is derived from an EMBL/GenBank/DDBJ whole genome shotgun (WGS) entry which is preliminary data.</text>
</comment>
<accession>A0AAD1UNV3</accession>
<organism evidence="2 3">
    <name type="scientific">Euplotes crassus</name>
    <dbReference type="NCBI Taxonomy" id="5936"/>
    <lineage>
        <taxon>Eukaryota</taxon>
        <taxon>Sar</taxon>
        <taxon>Alveolata</taxon>
        <taxon>Ciliophora</taxon>
        <taxon>Intramacronucleata</taxon>
        <taxon>Spirotrichea</taxon>
        <taxon>Hypotrichia</taxon>
        <taxon>Euplotida</taxon>
        <taxon>Euplotidae</taxon>
        <taxon>Moneuplotes</taxon>
    </lineage>
</organism>
<proteinExistence type="predicted"/>
<protein>
    <submittedName>
        <fullName evidence="2">Uncharacterized protein</fullName>
    </submittedName>
</protein>
<dbReference type="Proteomes" id="UP001295684">
    <property type="component" value="Unassembled WGS sequence"/>
</dbReference>
<evidence type="ECO:0000313" key="2">
    <source>
        <dbReference type="EMBL" id="CAI2370370.1"/>
    </source>
</evidence>
<dbReference type="AlphaFoldDB" id="A0AAD1UNV3"/>
<evidence type="ECO:0000256" key="1">
    <source>
        <dbReference type="SAM" id="MobiDB-lite"/>
    </source>
</evidence>
<feature type="region of interest" description="Disordered" evidence="1">
    <location>
        <begin position="160"/>
        <end position="182"/>
    </location>
</feature>
<evidence type="ECO:0000313" key="3">
    <source>
        <dbReference type="Proteomes" id="UP001295684"/>
    </source>
</evidence>
<sequence length="319" mass="37227">MKKKSEHQRKLSIKQKENTLSKLIKFLEKGCYHHRVSVDDLNRSQFINIMKSMRPSDFGFEDQEGTLKMSYVQATEAFLDFKGEKMEKHKRGNIRKLALWIYNKLKDDFFRFKNKKRDSISNTARNEDSHSSILKLIKTDNVTLNDSSSTKFEFKTVHSTRNSPQRNKLRSSLKNSSIPENLPSVKTGRFGNKRLSVNGIKSTRNKDFKQVGLLSNRDSNPVPEVLTIPSGQNKGLVNARLRLHRRRMFEMGEEKRRIEKISKGAQLNITSASVTMHLEHLLKEKWEDNPKNYRLKVKINKKERKRLGNLLNQQRLSSL</sequence>
<keyword evidence="3" id="KW-1185">Reference proteome</keyword>
<feature type="compositionally biased region" description="Polar residues" evidence="1">
    <location>
        <begin position="160"/>
        <end position="179"/>
    </location>
</feature>
<name>A0AAD1UNV3_EUPCR</name>